<dbReference type="RefSeq" id="WP_051602505.1">
    <property type="nucleotide sequence ID" value="NZ_AWFH01000004.1"/>
</dbReference>
<dbReference type="InterPro" id="IPR051807">
    <property type="entry name" value="Sec-metab_biosynth-assoc"/>
</dbReference>
<dbReference type="PATRIC" id="fig|1280948.3.peg.927"/>
<proteinExistence type="inferred from homology"/>
<dbReference type="STRING" id="1280948.HY36_13435"/>
<comment type="caution">
    <text evidence="3">The sequence shown here is derived from an EMBL/GenBank/DDBJ whole genome shotgun (WGS) entry which is preliminary data.</text>
</comment>
<dbReference type="PANTHER" id="PTHR33606">
    <property type="entry name" value="PROTEIN YCII"/>
    <property type="match status" value="1"/>
</dbReference>
<sequence>MPLFAFHNLDNEINGAELRAANRPAHLAWVQTLGDSVRMAGPLMSEDGQMIGSLCLIKVESLAAAKALGAEDPYAKAGVFGHTHVHEVKWLVGEGKPA</sequence>
<dbReference type="SUPFAM" id="SSF54909">
    <property type="entry name" value="Dimeric alpha+beta barrel"/>
    <property type="match status" value="1"/>
</dbReference>
<comment type="similarity">
    <text evidence="1">Belongs to the YciI family.</text>
</comment>
<dbReference type="InterPro" id="IPR011008">
    <property type="entry name" value="Dimeric_a/b-barrel"/>
</dbReference>
<evidence type="ECO:0000313" key="3">
    <source>
        <dbReference type="EMBL" id="KCZ64348.1"/>
    </source>
</evidence>
<keyword evidence="4" id="KW-1185">Reference proteome</keyword>
<dbReference type="OrthoDB" id="2293521at2"/>
<dbReference type="eggNOG" id="COG2350">
    <property type="taxonomic scope" value="Bacteria"/>
</dbReference>
<accession>A0A059E9M7</accession>
<dbReference type="EMBL" id="AWFH01000004">
    <property type="protein sequence ID" value="KCZ64348.1"/>
    <property type="molecule type" value="Genomic_DNA"/>
</dbReference>
<organism evidence="3 4">
    <name type="scientific">Hyphomonas atlantica</name>
    <dbReference type="NCBI Taxonomy" id="1280948"/>
    <lineage>
        <taxon>Bacteria</taxon>
        <taxon>Pseudomonadati</taxon>
        <taxon>Pseudomonadota</taxon>
        <taxon>Alphaproteobacteria</taxon>
        <taxon>Hyphomonadales</taxon>
        <taxon>Hyphomonadaceae</taxon>
        <taxon>Hyphomonas</taxon>
    </lineage>
</organism>
<evidence type="ECO:0000256" key="1">
    <source>
        <dbReference type="ARBA" id="ARBA00007689"/>
    </source>
</evidence>
<dbReference type="Pfam" id="PF03795">
    <property type="entry name" value="YCII"/>
    <property type="match status" value="1"/>
</dbReference>
<evidence type="ECO:0000259" key="2">
    <source>
        <dbReference type="Pfam" id="PF03795"/>
    </source>
</evidence>
<reference evidence="3 4" key="1">
    <citation type="journal article" date="2014" name="Antonie Van Leeuwenhoek">
        <title>Hyphomonas beringensis sp. nov. and Hyphomonas chukchiensis sp. nov., isolated from surface seawater of the Bering Sea and Chukchi Sea.</title>
        <authorList>
            <person name="Li C."/>
            <person name="Lai Q."/>
            <person name="Li G."/>
            <person name="Dong C."/>
            <person name="Wang J."/>
            <person name="Liao Y."/>
            <person name="Shao Z."/>
        </authorList>
    </citation>
    <scope>NUCLEOTIDE SEQUENCE [LARGE SCALE GENOMIC DNA]</scope>
    <source>
        <strain evidence="3 4">22II1-22F38</strain>
    </source>
</reference>
<name>A0A059E9M7_9PROT</name>
<feature type="domain" description="YCII-related" evidence="2">
    <location>
        <begin position="16"/>
        <end position="88"/>
    </location>
</feature>
<evidence type="ECO:0000313" key="4">
    <source>
        <dbReference type="Proteomes" id="UP000024547"/>
    </source>
</evidence>
<protein>
    <recommendedName>
        <fullName evidence="2">YCII-related domain-containing protein</fullName>
    </recommendedName>
</protein>
<dbReference type="InterPro" id="IPR005545">
    <property type="entry name" value="YCII"/>
</dbReference>
<dbReference type="PANTHER" id="PTHR33606:SF3">
    <property type="entry name" value="PROTEIN YCII"/>
    <property type="match status" value="1"/>
</dbReference>
<gene>
    <name evidence="3" type="ORF">HY36_13435</name>
</gene>
<dbReference type="AlphaFoldDB" id="A0A059E9M7"/>
<dbReference type="Proteomes" id="UP000024547">
    <property type="component" value="Unassembled WGS sequence"/>
</dbReference>
<dbReference type="Gene3D" id="3.30.70.1060">
    <property type="entry name" value="Dimeric alpha+beta barrel"/>
    <property type="match status" value="1"/>
</dbReference>